<dbReference type="SUPFAM" id="SSF56534">
    <property type="entry name" value="Aromatic aminoacid monoxygenases, catalytic and oligomerization domains"/>
    <property type="match status" value="1"/>
</dbReference>
<dbReference type="WBParaSite" id="ALUE_0001539801-mRNA-1">
    <property type="protein sequence ID" value="ALUE_0001539801-mRNA-1"/>
    <property type="gene ID" value="ALUE_0001539801"/>
</dbReference>
<comment type="cofactor">
    <cofactor evidence="1 7">
        <name>Fe(2+)</name>
        <dbReference type="ChEBI" id="CHEBI:29033"/>
    </cofactor>
</comment>
<reference evidence="10" key="1">
    <citation type="submission" date="2023-03" db="UniProtKB">
        <authorList>
            <consortium name="WormBaseParasite"/>
        </authorList>
    </citation>
    <scope>IDENTIFICATION</scope>
</reference>
<dbReference type="PRINTS" id="PR00372">
    <property type="entry name" value="FYWHYDRXLASE"/>
</dbReference>
<proteinExistence type="inferred from homology"/>
<keyword evidence="6" id="KW-0503">Monooxygenase</keyword>
<feature type="binding site" evidence="7">
    <location>
        <position position="317"/>
    </location>
    <ligand>
        <name>Fe cation</name>
        <dbReference type="ChEBI" id="CHEBI:24875"/>
    </ligand>
</feature>
<dbReference type="Pfam" id="PF00351">
    <property type="entry name" value="Biopterin_H"/>
    <property type="match status" value="2"/>
</dbReference>
<dbReference type="PANTHER" id="PTHR11473:SF15">
    <property type="entry name" value="TYROSINE 3-MONOOXYGENASE"/>
    <property type="match status" value="1"/>
</dbReference>
<dbReference type="GO" id="GO:0005506">
    <property type="term" value="F:iron ion binding"/>
    <property type="evidence" value="ECO:0007669"/>
    <property type="project" value="InterPro"/>
</dbReference>
<keyword evidence="9" id="KW-1185">Reference proteome</keyword>
<evidence type="ECO:0000256" key="3">
    <source>
        <dbReference type="ARBA" id="ARBA00022723"/>
    </source>
</evidence>
<dbReference type="Gene3D" id="1.10.800.10">
    <property type="entry name" value="Aromatic amino acid hydroxylase"/>
    <property type="match status" value="2"/>
</dbReference>
<dbReference type="GO" id="GO:0006585">
    <property type="term" value="P:dopamine biosynthetic process from tyrosine"/>
    <property type="evidence" value="ECO:0007669"/>
    <property type="project" value="TreeGrafter"/>
</dbReference>
<evidence type="ECO:0000256" key="4">
    <source>
        <dbReference type="ARBA" id="ARBA00023002"/>
    </source>
</evidence>
<sequence length="536" mass="61348">MVLKCEYAQYFQDPSKFGARDSLVRQASIDRLQNEGIRRCSTLKHRKELEQQLHAVRVKEGGEFLFSVLSAFHTFGIGIRHLETRPQMNRKDSRVIAEDDEGTTKHNGLWFPRQIAELDKCFHCIIKYEPTTDPRHPGYGDAEYVERRAKLNAIAKAYKHQASHENEAIVDAHRLWCISASNKGDIHENTLANGFHSGEPLPEIEYTEAEHKTWETVYLKLKSLHATHTCVEYQQNFAQMEKDGIFVSNRIPNLAKVNEYLQKKTGFLLRPCGGLLSARDFLASLAFRVFQTTLYVRHTGSPHHSPEPDLIHEFLGHCPMFADPTLAQFSQEIGLLSLGATDQEIEQLATVYWFIIEFGLCRQEGRYKAIGAGLLSSYGELMHSCSETPEHRAFDPETTALQKYEDADYQPLYFVAESINDAMIKLRRYARTIKRSFSVVYDPFTRSVEVIRKVQDMAGTIERFKADLSAVIDAFEAVSKDVHQVEKRFFKQPYARKYDMTGTIERFKADLSAVIDAFEAVSKDVHQVEKRGGIIH</sequence>
<evidence type="ECO:0000313" key="10">
    <source>
        <dbReference type="WBParaSite" id="ALUE_0001539801-mRNA-1"/>
    </source>
</evidence>
<evidence type="ECO:0000256" key="5">
    <source>
        <dbReference type="ARBA" id="ARBA00023004"/>
    </source>
</evidence>
<dbReference type="PROSITE" id="PS51410">
    <property type="entry name" value="BH4_AAA_HYDROXYL_2"/>
    <property type="match status" value="1"/>
</dbReference>
<evidence type="ECO:0000313" key="9">
    <source>
        <dbReference type="Proteomes" id="UP000036681"/>
    </source>
</evidence>
<dbReference type="GO" id="GO:0004511">
    <property type="term" value="F:tyrosine 3-monooxygenase activity"/>
    <property type="evidence" value="ECO:0007669"/>
    <property type="project" value="TreeGrafter"/>
</dbReference>
<feature type="domain" description="Biopterin-dependent aromatic amino acid hydroxylase family profile" evidence="8">
    <location>
        <begin position="131"/>
        <end position="479"/>
    </location>
</feature>
<feature type="binding site" evidence="7">
    <location>
        <position position="312"/>
    </location>
    <ligand>
        <name>Fe cation</name>
        <dbReference type="ChEBI" id="CHEBI:24875"/>
    </ligand>
</feature>
<dbReference type="GO" id="GO:0005737">
    <property type="term" value="C:cytoplasm"/>
    <property type="evidence" value="ECO:0007669"/>
    <property type="project" value="TreeGrafter"/>
</dbReference>
<keyword evidence="4" id="KW-0560">Oxidoreductase</keyword>
<protein>
    <submittedName>
        <fullName evidence="10">Biopterin-dependent aromatic amino acid hydroxylase family profile domain-containing protein</fullName>
    </submittedName>
</protein>
<dbReference type="InterPro" id="IPR036329">
    <property type="entry name" value="Aro-AA_hydroxylase_C_sf"/>
</dbReference>
<dbReference type="AlphaFoldDB" id="A0A9J2PZI7"/>
<name>A0A9J2PZI7_ASCLU</name>
<dbReference type="GO" id="GO:0030424">
    <property type="term" value="C:axon"/>
    <property type="evidence" value="ECO:0007669"/>
    <property type="project" value="TreeGrafter"/>
</dbReference>
<evidence type="ECO:0000256" key="6">
    <source>
        <dbReference type="ARBA" id="ARBA00023033"/>
    </source>
</evidence>
<feature type="binding site" evidence="7">
    <location>
        <position position="357"/>
    </location>
    <ligand>
        <name>Fe cation</name>
        <dbReference type="ChEBI" id="CHEBI:24875"/>
    </ligand>
</feature>
<dbReference type="PROSITE" id="PS00367">
    <property type="entry name" value="BH4_AAA_HYDROXYL_1"/>
    <property type="match status" value="1"/>
</dbReference>
<dbReference type="Proteomes" id="UP000036681">
    <property type="component" value="Unplaced"/>
</dbReference>
<dbReference type="GO" id="GO:0043204">
    <property type="term" value="C:perikaryon"/>
    <property type="evidence" value="ECO:0007669"/>
    <property type="project" value="TreeGrafter"/>
</dbReference>
<dbReference type="PANTHER" id="PTHR11473">
    <property type="entry name" value="AROMATIC AMINO ACID HYDROXYLASE"/>
    <property type="match status" value="1"/>
</dbReference>
<keyword evidence="3 7" id="KW-0479">Metal-binding</keyword>
<evidence type="ECO:0000259" key="8">
    <source>
        <dbReference type="PROSITE" id="PS51410"/>
    </source>
</evidence>
<dbReference type="InterPro" id="IPR036951">
    <property type="entry name" value="ArAA_hydroxylase_sf"/>
</dbReference>
<evidence type="ECO:0000256" key="1">
    <source>
        <dbReference type="ARBA" id="ARBA00001954"/>
    </source>
</evidence>
<comment type="similarity">
    <text evidence="2">Belongs to the biopterin-dependent aromatic amino acid hydroxylase family.</text>
</comment>
<evidence type="ECO:0000256" key="2">
    <source>
        <dbReference type="ARBA" id="ARBA00009712"/>
    </source>
</evidence>
<dbReference type="InterPro" id="IPR019774">
    <property type="entry name" value="Aromatic-AA_hydroxylase_C"/>
</dbReference>
<accession>A0A9J2PZI7</accession>
<dbReference type="InterPro" id="IPR018301">
    <property type="entry name" value="ArAA_hydroxylase_Fe/CU_BS"/>
</dbReference>
<dbReference type="InterPro" id="IPR001273">
    <property type="entry name" value="ArAA_hydroxylase"/>
</dbReference>
<evidence type="ECO:0000256" key="7">
    <source>
        <dbReference type="PIRSR" id="PIRSR601273-2"/>
    </source>
</evidence>
<keyword evidence="5 7" id="KW-0408">Iron</keyword>
<organism evidence="9 10">
    <name type="scientific">Ascaris lumbricoides</name>
    <name type="common">Giant roundworm</name>
    <dbReference type="NCBI Taxonomy" id="6252"/>
    <lineage>
        <taxon>Eukaryota</taxon>
        <taxon>Metazoa</taxon>
        <taxon>Ecdysozoa</taxon>
        <taxon>Nematoda</taxon>
        <taxon>Chromadorea</taxon>
        <taxon>Rhabditida</taxon>
        <taxon>Spirurina</taxon>
        <taxon>Ascaridomorpha</taxon>
        <taxon>Ascaridoidea</taxon>
        <taxon>Ascarididae</taxon>
        <taxon>Ascaris</taxon>
    </lineage>
</organism>